<dbReference type="AlphaFoldDB" id="A0A8S9ZB81"/>
<evidence type="ECO:0000313" key="2">
    <source>
        <dbReference type="EMBL" id="KAF7261348.1"/>
    </source>
</evidence>
<dbReference type="Proteomes" id="UP000822476">
    <property type="component" value="Unassembled WGS sequence"/>
</dbReference>
<sequence>MGGKRPVGTAINQKVHLLPNLDGFVIIIYAIEMWLIDFNLYALICAILRCTVQFTSTSYPTVAYREINRSDSSSYSSVLRRDRRSGTSRFVAAIHLPIITLKIFAPKQNILKTTGVATANPLGSVLANEFWQTELAHRFYTSILLYPKLHKAGSARRELRETWGSYFKVP</sequence>
<organism evidence="2 3">
    <name type="scientific">Paragonimus skrjabini miyazakii</name>
    <dbReference type="NCBI Taxonomy" id="59628"/>
    <lineage>
        <taxon>Eukaryota</taxon>
        <taxon>Metazoa</taxon>
        <taxon>Spiralia</taxon>
        <taxon>Lophotrochozoa</taxon>
        <taxon>Platyhelminthes</taxon>
        <taxon>Trematoda</taxon>
        <taxon>Digenea</taxon>
        <taxon>Plagiorchiida</taxon>
        <taxon>Troglotremata</taxon>
        <taxon>Troglotrematidae</taxon>
        <taxon>Paragonimus</taxon>
    </lineage>
</organism>
<dbReference type="EMBL" id="JTDE01000411">
    <property type="protein sequence ID" value="KAF7261348.1"/>
    <property type="molecule type" value="Genomic_DNA"/>
</dbReference>
<keyword evidence="1" id="KW-0472">Membrane</keyword>
<feature type="transmembrane region" description="Helical" evidence="1">
    <location>
        <begin position="24"/>
        <end position="48"/>
    </location>
</feature>
<evidence type="ECO:0000256" key="1">
    <source>
        <dbReference type="SAM" id="Phobius"/>
    </source>
</evidence>
<accession>A0A8S9ZB81</accession>
<keyword evidence="1" id="KW-0812">Transmembrane</keyword>
<name>A0A8S9ZB81_9TREM</name>
<keyword evidence="3" id="KW-1185">Reference proteome</keyword>
<reference evidence="2" key="1">
    <citation type="submission" date="2019-07" db="EMBL/GenBank/DDBJ databases">
        <title>Annotation for the trematode Paragonimus miyazaki's.</title>
        <authorList>
            <person name="Choi Y.-J."/>
        </authorList>
    </citation>
    <scope>NUCLEOTIDE SEQUENCE</scope>
    <source>
        <strain evidence="2">Japan</strain>
    </source>
</reference>
<keyword evidence="1" id="KW-1133">Transmembrane helix</keyword>
<proteinExistence type="predicted"/>
<comment type="caution">
    <text evidence="2">The sequence shown here is derived from an EMBL/GenBank/DDBJ whole genome shotgun (WGS) entry which is preliminary data.</text>
</comment>
<evidence type="ECO:0000313" key="3">
    <source>
        <dbReference type="Proteomes" id="UP000822476"/>
    </source>
</evidence>
<protein>
    <submittedName>
        <fullName evidence="2">Uncharacterized protein</fullName>
    </submittedName>
</protein>
<gene>
    <name evidence="2" type="ORF">EG68_01498</name>
</gene>